<evidence type="ECO:0000313" key="2">
    <source>
        <dbReference type="WBParaSite" id="ES5_v2.g18951.t1"/>
    </source>
</evidence>
<name>A0AC34FNW6_9BILA</name>
<protein>
    <submittedName>
        <fullName evidence="2">Uncharacterized protein</fullName>
    </submittedName>
</protein>
<reference evidence="2" key="1">
    <citation type="submission" date="2022-11" db="UniProtKB">
        <authorList>
            <consortium name="WormBaseParasite"/>
        </authorList>
    </citation>
    <scope>IDENTIFICATION</scope>
</reference>
<proteinExistence type="predicted"/>
<dbReference type="WBParaSite" id="ES5_v2.g18951.t1">
    <property type="protein sequence ID" value="ES5_v2.g18951.t1"/>
    <property type="gene ID" value="ES5_v2.g18951"/>
</dbReference>
<sequence>MSEGSDYHPFHGQQSESQTQTAPAKYVFNEKVEIFADTVKLIAKFSDSIMVEFGDGSLYIEALSATKSAQANALFEGNSIAEWNYGDLGAITDKRIQLSTKQFVGALRNVTKQDTLYFYIKGISCDRVSIEYTNARYVTRQYQLQARDVSEAYNRPRYPREVFSNKI</sequence>
<accession>A0AC34FNW6</accession>
<evidence type="ECO:0000313" key="1">
    <source>
        <dbReference type="Proteomes" id="UP000887579"/>
    </source>
</evidence>
<dbReference type="Proteomes" id="UP000887579">
    <property type="component" value="Unplaced"/>
</dbReference>
<organism evidence="1 2">
    <name type="scientific">Panagrolaimus sp. ES5</name>
    <dbReference type="NCBI Taxonomy" id="591445"/>
    <lineage>
        <taxon>Eukaryota</taxon>
        <taxon>Metazoa</taxon>
        <taxon>Ecdysozoa</taxon>
        <taxon>Nematoda</taxon>
        <taxon>Chromadorea</taxon>
        <taxon>Rhabditida</taxon>
        <taxon>Tylenchina</taxon>
        <taxon>Panagrolaimomorpha</taxon>
        <taxon>Panagrolaimoidea</taxon>
        <taxon>Panagrolaimidae</taxon>
        <taxon>Panagrolaimus</taxon>
    </lineage>
</organism>